<dbReference type="Proteomes" id="UP001500067">
    <property type="component" value="Unassembled WGS sequence"/>
</dbReference>
<dbReference type="InterPro" id="IPR019734">
    <property type="entry name" value="TPR_rpt"/>
</dbReference>
<gene>
    <name evidence="5" type="ORF">GCM10023093_01550</name>
</gene>
<feature type="transmembrane region" description="Helical" evidence="4">
    <location>
        <begin position="12"/>
        <end position="30"/>
    </location>
</feature>
<evidence type="ECO:0000313" key="6">
    <source>
        <dbReference type="Proteomes" id="UP001500067"/>
    </source>
</evidence>
<comment type="caution">
    <text evidence="5">The sequence shown here is derived from an EMBL/GenBank/DDBJ whole genome shotgun (WGS) entry which is preliminary data.</text>
</comment>
<feature type="transmembrane region" description="Helical" evidence="4">
    <location>
        <begin position="90"/>
        <end position="111"/>
    </location>
</feature>
<evidence type="ECO:0000256" key="3">
    <source>
        <dbReference type="PROSITE-ProRule" id="PRU00339"/>
    </source>
</evidence>
<dbReference type="Gene3D" id="1.25.40.10">
    <property type="entry name" value="Tetratricopeptide repeat domain"/>
    <property type="match status" value="2"/>
</dbReference>
<dbReference type="PANTHER" id="PTHR44227">
    <property type="match status" value="1"/>
</dbReference>
<keyword evidence="4" id="KW-0812">Transmembrane</keyword>
<feature type="repeat" description="TPR" evidence="3">
    <location>
        <begin position="510"/>
        <end position="543"/>
    </location>
</feature>
<dbReference type="Pfam" id="PF13431">
    <property type="entry name" value="TPR_17"/>
    <property type="match status" value="1"/>
</dbReference>
<feature type="transmembrane region" description="Helical" evidence="4">
    <location>
        <begin position="172"/>
        <end position="197"/>
    </location>
</feature>
<evidence type="ECO:0000256" key="1">
    <source>
        <dbReference type="ARBA" id="ARBA00022737"/>
    </source>
</evidence>
<evidence type="ECO:0000313" key="5">
    <source>
        <dbReference type="EMBL" id="GAA4459836.1"/>
    </source>
</evidence>
<feature type="transmembrane region" description="Helical" evidence="4">
    <location>
        <begin position="341"/>
        <end position="361"/>
    </location>
</feature>
<feature type="repeat" description="TPR" evidence="3">
    <location>
        <begin position="544"/>
        <end position="577"/>
    </location>
</feature>
<keyword evidence="2 3" id="KW-0802">TPR repeat</keyword>
<dbReference type="SUPFAM" id="SSF48452">
    <property type="entry name" value="TPR-like"/>
    <property type="match status" value="1"/>
</dbReference>
<feature type="transmembrane region" description="Helical" evidence="4">
    <location>
        <begin position="246"/>
        <end position="264"/>
    </location>
</feature>
<feature type="repeat" description="TPR" evidence="3">
    <location>
        <begin position="409"/>
        <end position="442"/>
    </location>
</feature>
<dbReference type="EMBL" id="BAABFA010000001">
    <property type="protein sequence ID" value="GAA4459836.1"/>
    <property type="molecule type" value="Genomic_DNA"/>
</dbReference>
<dbReference type="PROSITE" id="PS50005">
    <property type="entry name" value="TPR"/>
    <property type="match status" value="4"/>
</dbReference>
<dbReference type="PANTHER" id="PTHR44227:SF3">
    <property type="entry name" value="PROTEIN O-MANNOSYL-TRANSFERASE TMTC4"/>
    <property type="match status" value="1"/>
</dbReference>
<reference evidence="6" key="1">
    <citation type="journal article" date="2019" name="Int. J. Syst. Evol. Microbiol.">
        <title>The Global Catalogue of Microorganisms (GCM) 10K type strain sequencing project: providing services to taxonomists for standard genome sequencing and annotation.</title>
        <authorList>
            <consortium name="The Broad Institute Genomics Platform"/>
            <consortium name="The Broad Institute Genome Sequencing Center for Infectious Disease"/>
            <person name="Wu L."/>
            <person name="Ma J."/>
        </authorList>
    </citation>
    <scope>NUCLEOTIDE SEQUENCE [LARGE SCALE GENOMIC DNA]</scope>
    <source>
        <strain evidence="6">JCM 32105</strain>
    </source>
</reference>
<dbReference type="RefSeq" id="WP_345077028.1">
    <property type="nucleotide sequence ID" value="NZ_BAABFA010000001.1"/>
</dbReference>
<evidence type="ECO:0000256" key="2">
    <source>
        <dbReference type="ARBA" id="ARBA00022803"/>
    </source>
</evidence>
<name>A0ABP8N5H5_9BACT</name>
<feature type="transmembrane region" description="Helical" evidence="4">
    <location>
        <begin position="284"/>
        <end position="303"/>
    </location>
</feature>
<dbReference type="InterPro" id="IPR052346">
    <property type="entry name" value="O-mannosyl-transferase_TMTC"/>
</dbReference>
<keyword evidence="4" id="KW-0472">Membrane</keyword>
<evidence type="ECO:0000256" key="4">
    <source>
        <dbReference type="SAM" id="Phobius"/>
    </source>
</evidence>
<accession>A0ABP8N5H5</accession>
<keyword evidence="4" id="KW-1133">Transmembrane helix</keyword>
<protein>
    <submittedName>
        <fullName evidence="5">Tetratricopeptide repeat protein</fullName>
    </submittedName>
</protein>
<feature type="transmembrane region" description="Helical" evidence="4">
    <location>
        <begin position="310"/>
        <end position="329"/>
    </location>
</feature>
<dbReference type="SMART" id="SM00028">
    <property type="entry name" value="TPR"/>
    <property type="match status" value="5"/>
</dbReference>
<keyword evidence="6" id="KW-1185">Reference proteome</keyword>
<dbReference type="Pfam" id="PF13432">
    <property type="entry name" value="TPR_16"/>
    <property type="match status" value="1"/>
</dbReference>
<feature type="transmembrane region" description="Helical" evidence="4">
    <location>
        <begin position="217"/>
        <end position="234"/>
    </location>
</feature>
<proteinExistence type="predicted"/>
<sequence length="619" mass="69418">MKKAAAPHRKHLVLHLCVIIAAVLIAYYKVFGASFLNWDDAEYVLHNNDINAISGSNIKAWFSTFYVGNYHPLTMASYAIDHIFGGSQPFVYHLSGVLLHFINSCLVYIFFSKLQQQKTIALAVALLFALHPSQAESVAWVAERKTVLCGFFSLLAMLQYQGYVRRPTGGQMVLLLVFSAFAMLSKGTAVALPVSFLAIDLWLERPLNDKAVWTEKIPVFLMAIITGVVAIYAQQSGHFMEGGNEYGIAEQLVYGGYAYVQYIVRFFLPLDLSAMYPYPEQMGILHIAFAVAAAGMVTLFVIALRRRWQVLAGGILFFTANIAMVLQFIPFGEALMADRYMYMACIGLAYPAMYYLAAWLWQLRMGKRYMYIGGPAAALLLGLCFMRNDVWLSDMNLYNSLLERFPNSAVAQYSAGGMYLKIGDMEQAEYHLDKAVRLAPGNAKAWYNKGLLHMRQGRAMEALEALDRSIAINDYTKAHFSRALLHLSTGKPDLALTDIDHVLRVQPGNARAWCIKGDCMERMGRLEEALNNYNKAIERNAGEPLFYVRRGATYCKLERYAPAITDLDAALDMDASNGEAYYWRAIAKQHIGQGPCSDLQNAMQRRYAPAKDALQKLCK</sequence>
<organism evidence="5 6">
    <name type="scientific">Nemorincola caseinilytica</name>
    <dbReference type="NCBI Taxonomy" id="2054315"/>
    <lineage>
        <taxon>Bacteria</taxon>
        <taxon>Pseudomonadati</taxon>
        <taxon>Bacteroidota</taxon>
        <taxon>Chitinophagia</taxon>
        <taxon>Chitinophagales</taxon>
        <taxon>Chitinophagaceae</taxon>
        <taxon>Nemorincola</taxon>
    </lineage>
</organism>
<keyword evidence="1" id="KW-0677">Repeat</keyword>
<dbReference type="InterPro" id="IPR011990">
    <property type="entry name" value="TPR-like_helical_dom_sf"/>
</dbReference>
<feature type="repeat" description="TPR" evidence="3">
    <location>
        <begin position="443"/>
        <end position="476"/>
    </location>
</feature>